<feature type="transmembrane region" description="Helical" evidence="2">
    <location>
        <begin position="287"/>
        <end position="313"/>
    </location>
</feature>
<dbReference type="AlphaFoldDB" id="A0A1Y1Y253"/>
<feature type="transmembrane region" description="Helical" evidence="2">
    <location>
        <begin position="188"/>
        <end position="210"/>
    </location>
</feature>
<reference evidence="4 5" key="1">
    <citation type="submission" date="2016-07" db="EMBL/GenBank/DDBJ databases">
        <title>Pervasive Adenine N6-methylation of Active Genes in Fungi.</title>
        <authorList>
            <consortium name="DOE Joint Genome Institute"/>
            <person name="Mondo S.J."/>
            <person name="Dannebaum R.O."/>
            <person name="Kuo R.C."/>
            <person name="Labutti K."/>
            <person name="Haridas S."/>
            <person name="Kuo A."/>
            <person name="Salamov A."/>
            <person name="Ahrendt S.R."/>
            <person name="Lipzen A."/>
            <person name="Sullivan W."/>
            <person name="Andreopoulos W.B."/>
            <person name="Clum A."/>
            <person name="Lindquist E."/>
            <person name="Daum C."/>
            <person name="Ramamoorthy G.K."/>
            <person name="Gryganskyi A."/>
            <person name="Culley D."/>
            <person name="Magnuson J.K."/>
            <person name="James T.Y."/>
            <person name="O'Malley M.A."/>
            <person name="Stajich J.E."/>
            <person name="Spatafora J.W."/>
            <person name="Visel A."/>
            <person name="Grigoriev I.V."/>
        </authorList>
    </citation>
    <scope>NUCLEOTIDE SEQUENCE [LARGE SCALE GENOMIC DNA]</scope>
    <source>
        <strain evidence="4 5">CBS 931.73</strain>
    </source>
</reference>
<accession>A0A1Y1Y253</accession>
<feature type="region of interest" description="Disordered" evidence="1">
    <location>
        <begin position="522"/>
        <end position="559"/>
    </location>
</feature>
<evidence type="ECO:0000313" key="5">
    <source>
        <dbReference type="Proteomes" id="UP000193498"/>
    </source>
</evidence>
<evidence type="ECO:0000256" key="1">
    <source>
        <dbReference type="SAM" id="MobiDB-lite"/>
    </source>
</evidence>
<dbReference type="EMBL" id="MCFE01000299">
    <property type="protein sequence ID" value="ORX91955.1"/>
    <property type="molecule type" value="Genomic_DNA"/>
</dbReference>
<feature type="region of interest" description="Disordered" evidence="1">
    <location>
        <begin position="407"/>
        <end position="433"/>
    </location>
</feature>
<evidence type="ECO:0008006" key="6">
    <source>
        <dbReference type="Google" id="ProtNLM"/>
    </source>
</evidence>
<feature type="signal peptide" evidence="3">
    <location>
        <begin position="1"/>
        <end position="17"/>
    </location>
</feature>
<sequence length="559" mass="61432">MGVPGLILYIVFGLTHLLHDFYGNFQKNASVVSPNFYNFTGVFIKVHFEEGIDCKLSNTLPALNPSNDLSQASGTVLFISTEDLLANKCKGFSGVINQLEDFILTVANSQLPPLNVALFSSSGPQEVEFGGPREPYGGKITSPPNIHLAIVSKNVGAMLLQQTGGPVPYIALITQGMNRSRPMECGKYVLSACFASLVAFCAASLVSLAIRGQSKGILVMTRIAWLIGYSAYSAVQLKWGQIISKLFPNTIFISSFYFIVFVMINYLVITVMNIAGIMIISERLDSALVYINAIYLPLLMSFQALLFFYYAMMYKRGMQAFPVTSRTRVSLQKLALLLIFAVLGFVFEAVSQFLQNGGFVTSITGNILILTFNTLSQLALFSPVFAILSIRGTDDTATYAAVLHRNRNGSSMSTPRHASTTHSNKTEHNRPQSHPLAVAHTNTHMHTQSYPQSPSVYADRYDLGHPSEEAYSPSRSVSISLDLLNSRRVSRTEEISTIITPLTPPPPRRREKSKSQISTLQLLTENTSEKPELPAEATTSMSGDTESHRISFLENNSDS</sequence>
<dbReference type="Proteomes" id="UP000193498">
    <property type="component" value="Unassembled WGS sequence"/>
</dbReference>
<keyword evidence="2" id="KW-0812">Transmembrane</keyword>
<feature type="chain" id="PRO_5012372612" description="G-protein coupled receptors family 3 profile domain-containing protein" evidence="3">
    <location>
        <begin position="18"/>
        <end position="559"/>
    </location>
</feature>
<feature type="transmembrane region" description="Helical" evidence="2">
    <location>
        <begin position="367"/>
        <end position="388"/>
    </location>
</feature>
<keyword evidence="2" id="KW-0472">Membrane</keyword>
<protein>
    <recommendedName>
        <fullName evidence="6">G-protein coupled receptors family 3 profile domain-containing protein</fullName>
    </recommendedName>
</protein>
<keyword evidence="2" id="KW-1133">Transmembrane helix</keyword>
<comment type="caution">
    <text evidence="4">The sequence shown here is derived from an EMBL/GenBank/DDBJ whole genome shotgun (WGS) entry which is preliminary data.</text>
</comment>
<evidence type="ECO:0000313" key="4">
    <source>
        <dbReference type="EMBL" id="ORX91955.1"/>
    </source>
</evidence>
<feature type="transmembrane region" description="Helical" evidence="2">
    <location>
        <begin position="334"/>
        <end position="355"/>
    </location>
</feature>
<feature type="compositionally biased region" description="Polar residues" evidence="1">
    <location>
        <begin position="408"/>
        <end position="423"/>
    </location>
</feature>
<dbReference type="InParanoid" id="A0A1Y1Y253"/>
<keyword evidence="3" id="KW-0732">Signal</keyword>
<name>A0A1Y1Y253_9FUNG</name>
<evidence type="ECO:0000256" key="2">
    <source>
        <dbReference type="SAM" id="Phobius"/>
    </source>
</evidence>
<keyword evidence="5" id="KW-1185">Reference proteome</keyword>
<gene>
    <name evidence="4" type="ORF">K493DRAFT_339066</name>
</gene>
<organism evidence="4 5">
    <name type="scientific">Basidiobolus meristosporus CBS 931.73</name>
    <dbReference type="NCBI Taxonomy" id="1314790"/>
    <lineage>
        <taxon>Eukaryota</taxon>
        <taxon>Fungi</taxon>
        <taxon>Fungi incertae sedis</taxon>
        <taxon>Zoopagomycota</taxon>
        <taxon>Entomophthoromycotina</taxon>
        <taxon>Basidiobolomycetes</taxon>
        <taxon>Basidiobolales</taxon>
        <taxon>Basidiobolaceae</taxon>
        <taxon>Basidiobolus</taxon>
    </lineage>
</organism>
<evidence type="ECO:0000256" key="3">
    <source>
        <dbReference type="SAM" id="SignalP"/>
    </source>
</evidence>
<proteinExistence type="predicted"/>
<feature type="transmembrane region" description="Helical" evidence="2">
    <location>
        <begin position="256"/>
        <end position="281"/>
    </location>
</feature>